<evidence type="ECO:0000256" key="1">
    <source>
        <dbReference type="SAM" id="MobiDB-lite"/>
    </source>
</evidence>
<dbReference type="EMBL" id="HE804045">
    <property type="protein sequence ID" value="CCH30661.1"/>
    <property type="molecule type" value="Genomic_DNA"/>
</dbReference>
<protein>
    <recommendedName>
        <fullName evidence="4">Transcriptional regulator</fullName>
    </recommendedName>
</protein>
<evidence type="ECO:0008006" key="4">
    <source>
        <dbReference type="Google" id="ProtNLM"/>
    </source>
</evidence>
<dbReference type="HOGENOM" id="CLU_029927_4_0_11"/>
<dbReference type="AlphaFoldDB" id="K0JX82"/>
<keyword evidence="3" id="KW-1185">Reference proteome</keyword>
<evidence type="ECO:0000313" key="3">
    <source>
        <dbReference type="Proteomes" id="UP000006281"/>
    </source>
</evidence>
<dbReference type="RefSeq" id="WP_015100773.1">
    <property type="nucleotide sequence ID" value="NC_019673.1"/>
</dbReference>
<reference evidence="2 3" key="1">
    <citation type="journal article" date="2012" name="BMC Genomics">
        <title>Complete genome sequence of Saccharothrix espanaensis DSM 44229T and comparison to the other completely sequenced Pseudonocardiaceae.</title>
        <authorList>
            <person name="Strobel T."/>
            <person name="Al-Dilaimi A."/>
            <person name="Blom J."/>
            <person name="Gessner A."/>
            <person name="Kalinowski J."/>
            <person name="Luzhetska M."/>
            <person name="Puhler A."/>
            <person name="Szczepanowski R."/>
            <person name="Bechthold A."/>
            <person name="Ruckert C."/>
        </authorList>
    </citation>
    <scope>NUCLEOTIDE SEQUENCE [LARGE SCALE GENOMIC DNA]</scope>
    <source>
        <strain evidence="3">ATCC 51144 / DSM 44229 / JCM 9112 / NBRC 15066 / NRRL 15764</strain>
    </source>
</reference>
<accession>K0JX82</accession>
<dbReference type="KEGG" id="sesp:BN6_33590"/>
<evidence type="ECO:0000313" key="2">
    <source>
        <dbReference type="EMBL" id="CCH30661.1"/>
    </source>
</evidence>
<dbReference type="PATRIC" id="fig|1179773.3.peg.3361"/>
<feature type="region of interest" description="Disordered" evidence="1">
    <location>
        <begin position="318"/>
        <end position="339"/>
    </location>
</feature>
<dbReference type="STRING" id="1179773.BN6_33590"/>
<dbReference type="Proteomes" id="UP000006281">
    <property type="component" value="Chromosome"/>
</dbReference>
<organism evidence="2 3">
    <name type="scientific">Saccharothrix espanaensis (strain ATCC 51144 / DSM 44229 / JCM 9112 / NBRC 15066 / NRRL 15764)</name>
    <dbReference type="NCBI Taxonomy" id="1179773"/>
    <lineage>
        <taxon>Bacteria</taxon>
        <taxon>Bacillati</taxon>
        <taxon>Actinomycetota</taxon>
        <taxon>Actinomycetes</taxon>
        <taxon>Pseudonocardiales</taxon>
        <taxon>Pseudonocardiaceae</taxon>
        <taxon>Saccharothrix</taxon>
    </lineage>
</organism>
<proteinExistence type="predicted"/>
<sequence>MTSRNHTPNDLLRALLREARWTNHNFSLAVNRVAAEAGTRLRYDRTSVSHWLSGTRPRPLVTAFAAEALSRRLDRPVSVADTGLGNLAAEEADPLPEPGSGLVALHRLTESDLDPRQRIALRDQPFRTDWLVAPPRRDRPEVLHARPNDDDVPWSGLETVLAVMTSAFATADQTLGGGHARSALVTYLANDVLGRLRPAPTAHIPDQLVSRVAALTDLIGFKCFDDLHQYLAQCYYRVTLLLVDEVNDRTGQALALRGMSAQACFLGHYRHAAQLADAAVDRAGTSPPPGTRALLLGQAAVAHAALFERRTTLARLGEAEKHLTKTDDAPRSGGRTHHADVGHLAGQALAFLHDHRQAEIALRASLRRRAEGERRSRLLTTHQLAESQLRRGDPEEACRTWQWFLDECSSVRSGRVRSALRSFSVRLWHYRDNAVVTQVLRRAERVTGQLTA</sequence>
<dbReference type="OrthoDB" id="3213425at2"/>
<dbReference type="eggNOG" id="COG0457">
    <property type="taxonomic scope" value="Bacteria"/>
</dbReference>
<name>K0JX82_SACES</name>
<gene>
    <name evidence="2" type="ordered locus">BN6_33590</name>
</gene>
<feature type="compositionally biased region" description="Basic and acidic residues" evidence="1">
    <location>
        <begin position="318"/>
        <end position="330"/>
    </location>
</feature>